<dbReference type="AlphaFoldDB" id="E8WWW0"/>
<dbReference type="SMART" id="SM00065">
    <property type="entry name" value="GAF"/>
    <property type="match status" value="1"/>
</dbReference>
<name>E8WWW0_GRATM</name>
<dbReference type="GO" id="GO:0000155">
    <property type="term" value="F:phosphorelay sensor kinase activity"/>
    <property type="evidence" value="ECO:0007669"/>
    <property type="project" value="InterPro"/>
</dbReference>
<dbReference type="SUPFAM" id="SSF47384">
    <property type="entry name" value="Homodimeric domain of signal transducing histidine kinase"/>
    <property type="match status" value="1"/>
</dbReference>
<dbReference type="OrthoDB" id="114445at2"/>
<dbReference type="InterPro" id="IPR036097">
    <property type="entry name" value="HisK_dim/P_sf"/>
</dbReference>
<dbReference type="Gene3D" id="1.10.287.130">
    <property type="match status" value="1"/>
</dbReference>
<dbReference type="PaxDb" id="1198114-AciX9_0366"/>
<accession>E8WWW0</accession>
<keyword evidence="3" id="KW-1185">Reference proteome</keyword>
<organism evidence="3">
    <name type="scientific">Granulicella tundricola (strain ATCC BAA-1859 / DSM 23138 / MP5ACTX9)</name>
    <dbReference type="NCBI Taxonomy" id="1198114"/>
    <lineage>
        <taxon>Bacteria</taxon>
        <taxon>Pseudomonadati</taxon>
        <taxon>Acidobacteriota</taxon>
        <taxon>Terriglobia</taxon>
        <taxon>Terriglobales</taxon>
        <taxon>Acidobacteriaceae</taxon>
        <taxon>Granulicella</taxon>
    </lineage>
</organism>
<feature type="domain" description="GAF" evidence="1">
    <location>
        <begin position="54"/>
        <end position="200"/>
    </location>
</feature>
<dbReference type="HOGENOM" id="CLU_1014754_0_0_0"/>
<dbReference type="Pfam" id="PF13185">
    <property type="entry name" value="GAF_2"/>
    <property type="match status" value="1"/>
</dbReference>
<dbReference type="Proteomes" id="UP000000343">
    <property type="component" value="Chromosome"/>
</dbReference>
<gene>
    <name evidence="2" type="ordered locus">AciX9_0366</name>
</gene>
<protein>
    <submittedName>
        <fullName evidence="2">GAF domain protein</fullName>
    </submittedName>
</protein>
<dbReference type="STRING" id="1198114.AciX9_0366"/>
<dbReference type="InterPro" id="IPR003018">
    <property type="entry name" value="GAF"/>
</dbReference>
<sequence length="274" mass="29862">MSALYPSPEQPVDTGLEVLELSTDPSFTARQLHTRDLAVQMEGMRRLTHAFVSSPETILQELVNAAIDLCGADSAGISVEQENRTEENYYRWVATAGEFAGFLNATLPHHPSACTLTLERGRPQLFRVTKPFYDLLGVSAPVVTDGLLLPWQADDTRGTIYVVAHGRPEAFDSEDLRLMQVLADFAAMAVRHQSQQKTLLQQASNTAAAAMAHTLAHEINNPLQSLTNVVYLASEGHSAADATALANDLSAPLQRLSGLVSKLLALPYDTLRNR</sequence>
<dbReference type="Gene3D" id="3.30.450.40">
    <property type="match status" value="1"/>
</dbReference>
<evidence type="ECO:0000313" key="2">
    <source>
        <dbReference type="EMBL" id="ADW67438.1"/>
    </source>
</evidence>
<dbReference type="EMBL" id="CP002480">
    <property type="protein sequence ID" value="ADW67438.1"/>
    <property type="molecule type" value="Genomic_DNA"/>
</dbReference>
<reference evidence="3" key="1">
    <citation type="submission" date="2011-01" db="EMBL/GenBank/DDBJ databases">
        <title>Complete sequence of chromosome of Acidobacterium sp. MP5ACTX9.</title>
        <authorList>
            <consortium name="US DOE Joint Genome Institute"/>
            <person name="Lucas S."/>
            <person name="Copeland A."/>
            <person name="Lapidus A."/>
            <person name="Cheng J.-F."/>
            <person name="Goodwin L."/>
            <person name="Pitluck S."/>
            <person name="Teshima H."/>
            <person name="Detter J.C."/>
            <person name="Han C."/>
            <person name="Tapia R."/>
            <person name="Land M."/>
            <person name="Hauser L."/>
            <person name="Kyrpides N."/>
            <person name="Ivanova N."/>
            <person name="Ovchinnikova G."/>
            <person name="Pagani I."/>
            <person name="Rawat S.R."/>
            <person name="Mannisto M."/>
            <person name="Haggblom M.M."/>
            <person name="Woyke T."/>
        </authorList>
    </citation>
    <scope>NUCLEOTIDE SEQUENCE [LARGE SCALE GENOMIC DNA]</scope>
    <source>
        <strain evidence="3">MP5ACTX9</strain>
    </source>
</reference>
<dbReference type="InterPro" id="IPR029016">
    <property type="entry name" value="GAF-like_dom_sf"/>
</dbReference>
<dbReference type="eggNOG" id="COG2203">
    <property type="taxonomic scope" value="Bacteria"/>
</dbReference>
<evidence type="ECO:0000313" key="3">
    <source>
        <dbReference type="Proteomes" id="UP000000343"/>
    </source>
</evidence>
<dbReference type="KEGG" id="acm:AciX9_0366"/>
<dbReference type="RefSeq" id="WP_013578766.1">
    <property type="nucleotide sequence ID" value="NC_015064.1"/>
</dbReference>
<proteinExistence type="predicted"/>
<evidence type="ECO:0000259" key="1">
    <source>
        <dbReference type="SMART" id="SM00065"/>
    </source>
</evidence>
<dbReference type="SUPFAM" id="SSF55781">
    <property type="entry name" value="GAF domain-like"/>
    <property type="match status" value="1"/>
</dbReference>